<protein>
    <submittedName>
        <fullName evidence="1">Uncharacterized protein</fullName>
    </submittedName>
</protein>
<gene>
    <name evidence="1" type="ORF">CONLIGDRAFT_687823</name>
</gene>
<sequence>MRNQKLDTVHQCRTVCQTCRSLTLSPNYTYPRDALQSAAGEPSALYGFSVVELGFSSRLISILRHVDYSRRRSSCLQVSDHGAQSPAPKLYFLEVRQAGELAEVRRRTDPPQSALASIHHTFDQKEPIPPRFPGPLGLTSTFPALSDELKRLLTLRNLRSTLKVQNPKIAAPTPIAISSGHFSGVLPSIAQQPESWRGQT</sequence>
<evidence type="ECO:0000313" key="2">
    <source>
        <dbReference type="Proteomes" id="UP000182658"/>
    </source>
</evidence>
<evidence type="ECO:0000313" key="1">
    <source>
        <dbReference type="EMBL" id="OIW22147.1"/>
    </source>
</evidence>
<accession>A0A1J7I452</accession>
<keyword evidence="2" id="KW-1185">Reference proteome</keyword>
<reference evidence="1 2" key="1">
    <citation type="submission" date="2016-10" db="EMBL/GenBank/DDBJ databases">
        <title>Draft genome sequence of Coniochaeta ligniaria NRRL30616, a lignocellulolytic fungus for bioabatement of inhibitors in plant biomass hydrolysates.</title>
        <authorList>
            <consortium name="DOE Joint Genome Institute"/>
            <person name="Jimenez D.J."/>
            <person name="Hector R.E."/>
            <person name="Riley R."/>
            <person name="Sun H."/>
            <person name="Grigoriev I.V."/>
            <person name="Van Elsas J.D."/>
            <person name="Nichols N.N."/>
        </authorList>
    </citation>
    <scope>NUCLEOTIDE SEQUENCE [LARGE SCALE GENOMIC DNA]</scope>
    <source>
        <strain evidence="1 2">NRRL 30616</strain>
    </source>
</reference>
<dbReference type="EMBL" id="KV875152">
    <property type="protein sequence ID" value="OIW22147.1"/>
    <property type="molecule type" value="Genomic_DNA"/>
</dbReference>
<dbReference type="Proteomes" id="UP000182658">
    <property type="component" value="Unassembled WGS sequence"/>
</dbReference>
<dbReference type="AlphaFoldDB" id="A0A1J7I452"/>
<name>A0A1J7I452_9PEZI</name>
<dbReference type="InParanoid" id="A0A1J7I452"/>
<organism evidence="1 2">
    <name type="scientific">Coniochaeta ligniaria NRRL 30616</name>
    <dbReference type="NCBI Taxonomy" id="1408157"/>
    <lineage>
        <taxon>Eukaryota</taxon>
        <taxon>Fungi</taxon>
        <taxon>Dikarya</taxon>
        <taxon>Ascomycota</taxon>
        <taxon>Pezizomycotina</taxon>
        <taxon>Sordariomycetes</taxon>
        <taxon>Sordariomycetidae</taxon>
        <taxon>Coniochaetales</taxon>
        <taxon>Coniochaetaceae</taxon>
        <taxon>Coniochaeta</taxon>
    </lineage>
</organism>
<proteinExistence type="predicted"/>